<evidence type="ECO:0000259" key="2">
    <source>
        <dbReference type="Pfam" id="PF03413"/>
    </source>
</evidence>
<sequence>MLTATVILAAGCSGSEDPASASAASPAPATTSAKAAASTPSSTAGAKTAVDQARAEQIALATVPGGRVTSAELEHEGGRDVWEVELTDTVGAQHQVFVDPATGAILTDIDDNHDDQDGHHDN</sequence>
<dbReference type="Gene3D" id="3.10.450.40">
    <property type="match status" value="1"/>
</dbReference>
<gene>
    <name evidence="3" type="ORF">ACH49Z_11905</name>
</gene>
<feature type="region of interest" description="Disordered" evidence="1">
    <location>
        <begin position="13"/>
        <end position="51"/>
    </location>
</feature>
<reference evidence="3 4" key="1">
    <citation type="submission" date="2024-10" db="EMBL/GenBank/DDBJ databases">
        <title>The Natural Products Discovery Center: Release of the First 8490 Sequenced Strains for Exploring Actinobacteria Biosynthetic Diversity.</title>
        <authorList>
            <person name="Kalkreuter E."/>
            <person name="Kautsar S.A."/>
            <person name="Yang D."/>
            <person name="Bader C.D."/>
            <person name="Teijaro C.N."/>
            <person name="Fluegel L."/>
            <person name="Davis C.M."/>
            <person name="Simpson J.R."/>
            <person name="Lauterbach L."/>
            <person name="Steele A.D."/>
            <person name="Gui C."/>
            <person name="Meng S."/>
            <person name="Li G."/>
            <person name="Viehrig K."/>
            <person name="Ye F."/>
            <person name="Su P."/>
            <person name="Kiefer A.F."/>
            <person name="Nichols A."/>
            <person name="Cepeda A.J."/>
            <person name="Yan W."/>
            <person name="Fan B."/>
            <person name="Jiang Y."/>
            <person name="Adhikari A."/>
            <person name="Zheng C.-J."/>
            <person name="Schuster L."/>
            <person name="Cowan T.M."/>
            <person name="Smanski M.J."/>
            <person name="Chevrette M.G."/>
            <person name="De Carvalho L.P.S."/>
            <person name="Shen B."/>
        </authorList>
    </citation>
    <scope>NUCLEOTIDE SEQUENCE [LARGE SCALE GENOMIC DNA]</scope>
    <source>
        <strain evidence="3 4">NPDC019377</strain>
    </source>
</reference>
<dbReference type="Proteomes" id="UP001611494">
    <property type="component" value="Unassembled WGS sequence"/>
</dbReference>
<name>A0ABW7VVD1_9NOCA</name>
<dbReference type="RefSeq" id="WP_397061911.1">
    <property type="nucleotide sequence ID" value="NZ_JBIRYL010000001.1"/>
</dbReference>
<evidence type="ECO:0000256" key="1">
    <source>
        <dbReference type="SAM" id="MobiDB-lite"/>
    </source>
</evidence>
<feature type="compositionally biased region" description="Low complexity" evidence="1">
    <location>
        <begin position="18"/>
        <end position="49"/>
    </location>
</feature>
<dbReference type="Pfam" id="PF03413">
    <property type="entry name" value="PepSY"/>
    <property type="match status" value="1"/>
</dbReference>
<organism evidence="3 4">
    <name type="scientific">Nocardia testacea</name>
    <dbReference type="NCBI Taxonomy" id="248551"/>
    <lineage>
        <taxon>Bacteria</taxon>
        <taxon>Bacillati</taxon>
        <taxon>Actinomycetota</taxon>
        <taxon>Actinomycetes</taxon>
        <taxon>Mycobacteriales</taxon>
        <taxon>Nocardiaceae</taxon>
        <taxon>Nocardia</taxon>
    </lineage>
</organism>
<evidence type="ECO:0000313" key="3">
    <source>
        <dbReference type="EMBL" id="MFI2230544.1"/>
    </source>
</evidence>
<evidence type="ECO:0000313" key="4">
    <source>
        <dbReference type="Proteomes" id="UP001611494"/>
    </source>
</evidence>
<proteinExistence type="predicted"/>
<comment type="caution">
    <text evidence="3">The sequence shown here is derived from an EMBL/GenBank/DDBJ whole genome shotgun (WGS) entry which is preliminary data.</text>
</comment>
<dbReference type="EMBL" id="JBIRYL010000001">
    <property type="protein sequence ID" value="MFI2230544.1"/>
    <property type="molecule type" value="Genomic_DNA"/>
</dbReference>
<keyword evidence="4" id="KW-1185">Reference proteome</keyword>
<feature type="domain" description="PepSY" evidence="2">
    <location>
        <begin position="51"/>
        <end position="106"/>
    </location>
</feature>
<protein>
    <submittedName>
        <fullName evidence="3">PepSY domain-containing protein</fullName>
    </submittedName>
</protein>
<dbReference type="InterPro" id="IPR025711">
    <property type="entry name" value="PepSY"/>
</dbReference>
<accession>A0ABW7VVD1</accession>